<feature type="domain" description="Glycosyltransferase subfamily 4-like N-terminal" evidence="2">
    <location>
        <begin position="13"/>
        <end position="176"/>
    </location>
</feature>
<dbReference type="OrthoDB" id="9805661at2"/>
<dbReference type="RefSeq" id="WP_134834229.1">
    <property type="nucleotide sequence ID" value="NZ_SATR01000003.1"/>
</dbReference>
<gene>
    <name evidence="3" type="ORF">ELS82_03345</name>
</gene>
<keyword evidence="3" id="KW-0808">Transferase</keyword>
<evidence type="ECO:0000313" key="4">
    <source>
        <dbReference type="Proteomes" id="UP000297753"/>
    </source>
</evidence>
<comment type="caution">
    <text evidence="3">The sequence shown here is derived from an EMBL/GenBank/DDBJ whole genome shotgun (WGS) entry which is preliminary data.</text>
</comment>
<dbReference type="PANTHER" id="PTHR12526">
    <property type="entry name" value="GLYCOSYLTRANSFERASE"/>
    <property type="match status" value="1"/>
</dbReference>
<feature type="domain" description="Glycosyl transferase family 1" evidence="1">
    <location>
        <begin position="182"/>
        <end position="341"/>
    </location>
</feature>
<keyword evidence="4" id="KW-1185">Reference proteome</keyword>
<dbReference type="PANTHER" id="PTHR12526:SF630">
    <property type="entry name" value="GLYCOSYLTRANSFERASE"/>
    <property type="match status" value="1"/>
</dbReference>
<name>A0A4Y8WL33_9VIBR</name>
<dbReference type="GO" id="GO:1901135">
    <property type="term" value="P:carbohydrate derivative metabolic process"/>
    <property type="evidence" value="ECO:0007669"/>
    <property type="project" value="UniProtKB-ARBA"/>
</dbReference>
<dbReference type="InterPro" id="IPR028098">
    <property type="entry name" value="Glyco_trans_4-like_N"/>
</dbReference>
<dbReference type="Proteomes" id="UP000297753">
    <property type="component" value="Unassembled WGS sequence"/>
</dbReference>
<dbReference type="Pfam" id="PF13439">
    <property type="entry name" value="Glyco_transf_4"/>
    <property type="match status" value="1"/>
</dbReference>
<dbReference type="AlphaFoldDB" id="A0A4Y8WL33"/>
<dbReference type="Gene3D" id="3.40.50.2000">
    <property type="entry name" value="Glycogen Phosphorylase B"/>
    <property type="match status" value="2"/>
</dbReference>
<dbReference type="EMBL" id="SATR01000003">
    <property type="protein sequence ID" value="TFH93001.1"/>
    <property type="molecule type" value="Genomic_DNA"/>
</dbReference>
<sequence length="367" mass="40840">MKIIYVITKASEIGGAQIHVRDLSILSKNQGHDILVITGEKGALVDQLETSGVKTKVVPSLVRGINPLCDILCVIQLCKEYYMFKPDIIGLHSSKAGILGRLAAKITGFPAIFTAHGWSFAEGISPKKRKIYILIERIFSKLAIKIITVSKQDKDLAIKNRVSTDEHQVVIYNGVGPSLPTQKTNEESKTVKLIMVARFNKQKDHSTLINSLERLAHLDWRLDLVGGGPLLNKIRKLVDESSVKNKINILGERNDVDELLSSSHIFLLISNWEGYPLSILEAMSSGLPVICSNVGGVNEAVKDGFNGFLIERQDSVMLSEKIEKLICNSELRKAIGKNNYNDYIQKHSLETMHSKTLEVYKTVLEPR</sequence>
<dbReference type="InterPro" id="IPR001296">
    <property type="entry name" value="Glyco_trans_1"/>
</dbReference>
<evidence type="ECO:0000259" key="1">
    <source>
        <dbReference type="Pfam" id="PF00534"/>
    </source>
</evidence>
<dbReference type="CDD" id="cd03808">
    <property type="entry name" value="GT4_CapM-like"/>
    <property type="match status" value="1"/>
</dbReference>
<evidence type="ECO:0000259" key="2">
    <source>
        <dbReference type="Pfam" id="PF13439"/>
    </source>
</evidence>
<protein>
    <submittedName>
        <fullName evidence="3">Glycosyltransferase family 1 protein</fullName>
    </submittedName>
</protein>
<evidence type="ECO:0000313" key="3">
    <source>
        <dbReference type="EMBL" id="TFH93001.1"/>
    </source>
</evidence>
<reference evidence="3 4" key="1">
    <citation type="submission" date="2019-01" db="EMBL/GenBank/DDBJ databases">
        <title>Vibrio BEI176 sp. nov, a marine bacterium isolated from China: eastern marignal seas.</title>
        <authorList>
            <person name="Li B."/>
        </authorList>
    </citation>
    <scope>NUCLEOTIDE SEQUENCE [LARGE SCALE GENOMIC DNA]</scope>
    <source>
        <strain evidence="3 4">BEI176</strain>
    </source>
</reference>
<dbReference type="SUPFAM" id="SSF53756">
    <property type="entry name" value="UDP-Glycosyltransferase/glycogen phosphorylase"/>
    <property type="match status" value="1"/>
</dbReference>
<dbReference type="GO" id="GO:0016757">
    <property type="term" value="F:glycosyltransferase activity"/>
    <property type="evidence" value="ECO:0007669"/>
    <property type="project" value="InterPro"/>
</dbReference>
<dbReference type="Pfam" id="PF00534">
    <property type="entry name" value="Glycos_transf_1"/>
    <property type="match status" value="1"/>
</dbReference>
<accession>A0A4Y8WL33</accession>
<organism evidence="3 4">
    <name type="scientific">Vibrio ouci</name>
    <dbReference type="NCBI Taxonomy" id="2499078"/>
    <lineage>
        <taxon>Bacteria</taxon>
        <taxon>Pseudomonadati</taxon>
        <taxon>Pseudomonadota</taxon>
        <taxon>Gammaproteobacteria</taxon>
        <taxon>Vibrionales</taxon>
        <taxon>Vibrionaceae</taxon>
        <taxon>Vibrio</taxon>
    </lineage>
</organism>
<proteinExistence type="predicted"/>